<evidence type="ECO:0000313" key="3">
    <source>
        <dbReference type="Proteomes" id="UP000199026"/>
    </source>
</evidence>
<dbReference type="InterPro" id="IPR002716">
    <property type="entry name" value="PIN_dom"/>
</dbReference>
<dbReference type="AlphaFoldDB" id="A0A1H3N3I7"/>
<dbReference type="Gene3D" id="3.40.50.1010">
    <property type="entry name" value="5'-nuclease"/>
    <property type="match status" value="1"/>
</dbReference>
<dbReference type="SUPFAM" id="SSF88723">
    <property type="entry name" value="PIN domain-like"/>
    <property type="match status" value="1"/>
</dbReference>
<protein>
    <submittedName>
        <fullName evidence="2">PIN domain nuclease, a component of toxin-antitoxin system (PIN domain)</fullName>
    </submittedName>
</protein>
<dbReference type="CDD" id="cd09872">
    <property type="entry name" value="PIN_Sll0205-like"/>
    <property type="match status" value="1"/>
</dbReference>
<dbReference type="PANTHER" id="PTHR36173">
    <property type="entry name" value="RIBONUCLEASE VAPC16-RELATED"/>
    <property type="match status" value="1"/>
</dbReference>
<dbReference type="GeneID" id="78125775"/>
<reference evidence="2 3" key="1">
    <citation type="submission" date="2016-10" db="EMBL/GenBank/DDBJ databases">
        <authorList>
            <person name="de Groot N.N."/>
        </authorList>
    </citation>
    <scope>NUCLEOTIDE SEQUENCE [LARGE SCALE GENOMIC DNA]</scope>
    <source>
        <strain evidence="2 3">DSM 24677</strain>
    </source>
</reference>
<dbReference type="RefSeq" id="WP_089894101.1">
    <property type="nucleotide sequence ID" value="NZ_FNPR01000004.1"/>
</dbReference>
<sequence length="128" mass="14107">MNLLLDTHVVLWAAYEPHRLSARANDLLTDQANTLHYSVASLWEVAIKSSLGRSDFTVDVDALRIGLLSNGYQELAVEAAHVLRLPTLPNIHADPFDRMLVSQAMAEGYVLLTHDTKVIAYGGPVWAV</sequence>
<evidence type="ECO:0000259" key="1">
    <source>
        <dbReference type="Pfam" id="PF01850"/>
    </source>
</evidence>
<dbReference type="PANTHER" id="PTHR36173:SF2">
    <property type="entry name" value="RIBONUCLEASE VAPC16"/>
    <property type="match status" value="1"/>
</dbReference>
<dbReference type="InterPro" id="IPR052919">
    <property type="entry name" value="TA_system_RNase"/>
</dbReference>
<gene>
    <name evidence="2" type="ORF">SAMN05444486_104137</name>
</gene>
<dbReference type="InterPro" id="IPR029060">
    <property type="entry name" value="PIN-like_dom_sf"/>
</dbReference>
<evidence type="ECO:0000313" key="2">
    <source>
        <dbReference type="EMBL" id="SDY83045.1"/>
    </source>
</evidence>
<dbReference type="Pfam" id="PF01850">
    <property type="entry name" value="PIN"/>
    <property type="match status" value="1"/>
</dbReference>
<dbReference type="EMBL" id="FNPR01000004">
    <property type="protein sequence ID" value="SDY83045.1"/>
    <property type="molecule type" value="Genomic_DNA"/>
</dbReference>
<keyword evidence="3" id="KW-1185">Reference proteome</keyword>
<name>A0A1H3N3I7_9RHOB</name>
<organism evidence="2 3">
    <name type="scientific">Lentibacter algarum</name>
    <dbReference type="NCBI Taxonomy" id="576131"/>
    <lineage>
        <taxon>Bacteria</taxon>
        <taxon>Pseudomonadati</taxon>
        <taxon>Pseudomonadota</taxon>
        <taxon>Alphaproteobacteria</taxon>
        <taxon>Rhodobacterales</taxon>
        <taxon>Roseobacteraceae</taxon>
        <taxon>Lentibacter</taxon>
    </lineage>
</organism>
<dbReference type="InterPro" id="IPR041705">
    <property type="entry name" value="PIN_Sll0205"/>
</dbReference>
<feature type="domain" description="PIN" evidence="1">
    <location>
        <begin position="4"/>
        <end position="118"/>
    </location>
</feature>
<proteinExistence type="predicted"/>
<dbReference type="Proteomes" id="UP000199026">
    <property type="component" value="Unassembled WGS sequence"/>
</dbReference>
<dbReference type="OrthoDB" id="9798990at2"/>
<accession>A0A1H3N3I7</accession>